<comment type="similarity">
    <text evidence="1">Belongs to the protein kinase superfamily. ADCK protein kinase family.</text>
</comment>
<dbReference type="SUPFAM" id="SSF56112">
    <property type="entry name" value="Protein kinase-like (PK-like)"/>
    <property type="match status" value="1"/>
</dbReference>
<evidence type="ECO:0000256" key="1">
    <source>
        <dbReference type="ARBA" id="ARBA00009670"/>
    </source>
</evidence>
<evidence type="ECO:0000313" key="5">
    <source>
        <dbReference type="Proteomes" id="UP000051612"/>
    </source>
</evidence>
<dbReference type="PATRIC" id="fig|1423772.3.peg.389"/>
<feature type="transmembrane region" description="Helical" evidence="2">
    <location>
        <begin position="511"/>
        <end position="534"/>
    </location>
</feature>
<sequence>MPNITSKEKRDRLLFIIKVLRQHEVLRNFLKQKDPKEVRLALEKLGPTFIKAGQLLSTRPDLISPAFIKEFRKLQDNVQIDPFTTVQKTLEAEYNCPLTDIFLQFDERPFASGSIGQTHHALLHDHTPVVVKVQHPNVSELVETDLSLFKEALRILKFVPDLSVIDPKEIFTEIQTSLLTEIDTQIELKNGLEFYRLNNNDGIIRVPKVYPKYSASKILVNQAMPGQSIKKLTATKATKADKPLRTILAKTLVKNFIKQVFVDNYFHADPHPGNILFYQLQPDDPEYNELQPTHQFKKQLKNTSIEATSATTLPPYRLVYLDFGMMGRLTKNLADGIAQIVIALNTKDTRQIGKAVLAVCNRTGPVDEEDFYNELGVFLTPYLNLGLGQIDLASLLFSIVNLCRKNNLQLKSEVTLLIKAFASLEGIVATLDPELSLMEVARPFAREYFKKQFNVKKSLEELGFELYQASKVAPKIPLKFEQLLDVLTQGQGKIAFKLKDQDKLLDRLEKIVNRVILAIILAALIMSSSLLVQGSAAHPAIYNIGVLGYLLAAIVVIILIISELHRHFKK</sequence>
<keyword evidence="2" id="KW-0472">Membrane</keyword>
<dbReference type="PANTHER" id="PTHR10566:SF113">
    <property type="entry name" value="PROTEIN ACTIVITY OF BC1 COMPLEX KINASE 7, CHLOROPLASTIC"/>
    <property type="match status" value="1"/>
</dbReference>
<dbReference type="InterPro" id="IPR050154">
    <property type="entry name" value="UbiB_kinase"/>
</dbReference>
<dbReference type="Pfam" id="PF03109">
    <property type="entry name" value="ABC1"/>
    <property type="match status" value="1"/>
</dbReference>
<comment type="caution">
    <text evidence="4">The sequence shown here is derived from an EMBL/GenBank/DDBJ whole genome shotgun (WGS) entry which is preliminary data.</text>
</comment>
<name>A0A0R2BE28_9LACO</name>
<evidence type="ECO:0000256" key="2">
    <source>
        <dbReference type="SAM" id="Phobius"/>
    </source>
</evidence>
<dbReference type="CDD" id="cd05121">
    <property type="entry name" value="ABC1_ADCK3-like"/>
    <property type="match status" value="1"/>
</dbReference>
<organism evidence="4 5">
    <name type="scientific">Ligilactobacillus murinus DSM 20452 = NBRC 14221</name>
    <dbReference type="NCBI Taxonomy" id="1423772"/>
    <lineage>
        <taxon>Bacteria</taxon>
        <taxon>Bacillati</taxon>
        <taxon>Bacillota</taxon>
        <taxon>Bacilli</taxon>
        <taxon>Lactobacillales</taxon>
        <taxon>Lactobacillaceae</taxon>
        <taxon>Ligilactobacillus</taxon>
    </lineage>
</organism>
<accession>A0A0R2BE28</accession>
<dbReference type="Proteomes" id="UP000051612">
    <property type="component" value="Unassembled WGS sequence"/>
</dbReference>
<dbReference type="InterPro" id="IPR011009">
    <property type="entry name" value="Kinase-like_dom_sf"/>
</dbReference>
<reference evidence="4 5" key="1">
    <citation type="journal article" date="2015" name="Genome Announc.">
        <title>Expanding the biotechnology potential of lactobacilli through comparative genomics of 213 strains and associated genera.</title>
        <authorList>
            <person name="Sun Z."/>
            <person name="Harris H.M."/>
            <person name="McCann A."/>
            <person name="Guo C."/>
            <person name="Argimon S."/>
            <person name="Zhang W."/>
            <person name="Yang X."/>
            <person name="Jeffery I.B."/>
            <person name="Cooney J.C."/>
            <person name="Kagawa T.F."/>
            <person name="Liu W."/>
            <person name="Song Y."/>
            <person name="Salvetti E."/>
            <person name="Wrobel A."/>
            <person name="Rasinkangas P."/>
            <person name="Parkhill J."/>
            <person name="Rea M.C."/>
            <person name="O'Sullivan O."/>
            <person name="Ritari J."/>
            <person name="Douillard F.P."/>
            <person name="Paul Ross R."/>
            <person name="Yang R."/>
            <person name="Briner A.E."/>
            <person name="Felis G.E."/>
            <person name="de Vos W.M."/>
            <person name="Barrangou R."/>
            <person name="Klaenhammer T.R."/>
            <person name="Caufield P.W."/>
            <person name="Cui Y."/>
            <person name="Zhang H."/>
            <person name="O'Toole P.W."/>
        </authorList>
    </citation>
    <scope>NUCLEOTIDE SEQUENCE [LARGE SCALE GENOMIC DNA]</scope>
    <source>
        <strain evidence="4 5">DSM 20452</strain>
    </source>
</reference>
<dbReference type="AlphaFoldDB" id="A0A0R2BE28"/>
<keyword evidence="2" id="KW-0812">Transmembrane</keyword>
<dbReference type="RefSeq" id="WP_056959141.1">
    <property type="nucleotide sequence ID" value="NZ_AYYN01000094.1"/>
</dbReference>
<evidence type="ECO:0000313" key="4">
    <source>
        <dbReference type="EMBL" id="KRM74470.1"/>
    </source>
</evidence>
<dbReference type="EMBL" id="AYYN01000094">
    <property type="protein sequence ID" value="KRM74470.1"/>
    <property type="molecule type" value="Genomic_DNA"/>
</dbReference>
<protein>
    <submittedName>
        <fullName evidence="4">2-octaprenylphenol hydroxylase</fullName>
    </submittedName>
</protein>
<keyword evidence="2" id="KW-1133">Transmembrane helix</keyword>
<feature type="domain" description="ABC1 atypical kinase-like" evidence="3">
    <location>
        <begin position="73"/>
        <end position="354"/>
    </location>
</feature>
<proteinExistence type="inferred from homology"/>
<evidence type="ECO:0000259" key="3">
    <source>
        <dbReference type="Pfam" id="PF03109"/>
    </source>
</evidence>
<feature type="transmembrane region" description="Helical" evidence="2">
    <location>
        <begin position="540"/>
        <end position="561"/>
    </location>
</feature>
<dbReference type="InterPro" id="IPR004147">
    <property type="entry name" value="ABC1_dom"/>
</dbReference>
<dbReference type="PANTHER" id="PTHR10566">
    <property type="entry name" value="CHAPERONE-ACTIVITY OF BC1 COMPLEX CABC1 -RELATED"/>
    <property type="match status" value="1"/>
</dbReference>
<gene>
    <name evidence="4" type="ORF">FC48_GL000353</name>
</gene>